<comment type="caution">
    <text evidence="1">The sequence shown here is derived from an EMBL/GenBank/DDBJ whole genome shotgun (WGS) entry which is preliminary data.</text>
</comment>
<organism evidence="1 2">
    <name type="scientific">Gossypium arboreum</name>
    <name type="common">Tree cotton</name>
    <name type="synonym">Gossypium nanking</name>
    <dbReference type="NCBI Taxonomy" id="29729"/>
    <lineage>
        <taxon>Eukaryota</taxon>
        <taxon>Viridiplantae</taxon>
        <taxon>Streptophyta</taxon>
        <taxon>Embryophyta</taxon>
        <taxon>Tracheophyta</taxon>
        <taxon>Spermatophyta</taxon>
        <taxon>Magnoliopsida</taxon>
        <taxon>eudicotyledons</taxon>
        <taxon>Gunneridae</taxon>
        <taxon>Pentapetalae</taxon>
        <taxon>rosids</taxon>
        <taxon>malvids</taxon>
        <taxon>Malvales</taxon>
        <taxon>Malvaceae</taxon>
        <taxon>Malvoideae</taxon>
        <taxon>Gossypium</taxon>
    </lineage>
</organism>
<gene>
    <name evidence="1" type="ORF">F383_33521</name>
</gene>
<dbReference type="EMBL" id="JRRC01460414">
    <property type="protein sequence ID" value="KHG06802.1"/>
    <property type="molecule type" value="Genomic_DNA"/>
</dbReference>
<reference evidence="2" key="1">
    <citation type="submission" date="2014-09" db="EMBL/GenBank/DDBJ databases">
        <authorList>
            <person name="Mudge J."/>
            <person name="Ramaraj T."/>
            <person name="Lindquist I.E."/>
            <person name="Bharti A.K."/>
            <person name="Sundararajan A."/>
            <person name="Cameron C.T."/>
            <person name="Woodward J.E."/>
            <person name="May G.D."/>
            <person name="Brubaker C."/>
            <person name="Broadhvest J."/>
            <person name="Wilkins T.A."/>
        </authorList>
    </citation>
    <scope>NUCLEOTIDE SEQUENCE</scope>
    <source>
        <strain evidence="2">cv. AKA8401</strain>
    </source>
</reference>
<protein>
    <submittedName>
        <fullName evidence="1">Uncharacterized protein</fullName>
    </submittedName>
</protein>
<dbReference type="AlphaFoldDB" id="A0A0B0N2M3"/>
<name>A0A0B0N2M3_GOSAR</name>
<proteinExistence type="predicted"/>
<evidence type="ECO:0000313" key="1">
    <source>
        <dbReference type="EMBL" id="KHG06802.1"/>
    </source>
</evidence>
<keyword evidence="2" id="KW-1185">Reference proteome</keyword>
<sequence>MAHLIIIHSHITYVHKCTYIYLSFSNMIYISNVPKLDTHSHNHSFFGMPVEPYRIK</sequence>
<dbReference type="Proteomes" id="UP000032142">
    <property type="component" value="Unassembled WGS sequence"/>
</dbReference>
<accession>A0A0B0N2M3</accession>
<evidence type="ECO:0000313" key="2">
    <source>
        <dbReference type="Proteomes" id="UP000032142"/>
    </source>
</evidence>